<evidence type="ECO:0000313" key="8">
    <source>
        <dbReference type="EMBL" id="EXJ78907.1"/>
    </source>
</evidence>
<evidence type="ECO:0000256" key="1">
    <source>
        <dbReference type="ARBA" id="ARBA00022723"/>
    </source>
</evidence>
<accession>W9XEK0</accession>
<keyword evidence="5" id="KW-0539">Nucleus</keyword>
<dbReference type="InterPro" id="IPR007219">
    <property type="entry name" value="XnlR_reg_dom"/>
</dbReference>
<name>W9XEK0_9EURO</name>
<evidence type="ECO:0000256" key="3">
    <source>
        <dbReference type="ARBA" id="ARBA00023125"/>
    </source>
</evidence>
<dbReference type="CDD" id="cd00067">
    <property type="entry name" value="GAL4"/>
    <property type="match status" value="1"/>
</dbReference>
<evidence type="ECO:0000259" key="7">
    <source>
        <dbReference type="PROSITE" id="PS50048"/>
    </source>
</evidence>
<dbReference type="SMART" id="SM00066">
    <property type="entry name" value="GAL4"/>
    <property type="match status" value="1"/>
</dbReference>
<dbReference type="InterPro" id="IPR036864">
    <property type="entry name" value="Zn2-C6_fun-type_DNA-bd_sf"/>
</dbReference>
<dbReference type="GO" id="GO:0005634">
    <property type="term" value="C:nucleus"/>
    <property type="evidence" value="ECO:0007669"/>
    <property type="project" value="TreeGrafter"/>
</dbReference>
<dbReference type="OrthoDB" id="47007at2759"/>
<dbReference type="GO" id="GO:0008270">
    <property type="term" value="F:zinc ion binding"/>
    <property type="evidence" value="ECO:0007669"/>
    <property type="project" value="InterPro"/>
</dbReference>
<comment type="caution">
    <text evidence="8">The sequence shown here is derived from an EMBL/GenBank/DDBJ whole genome shotgun (WGS) entry which is preliminary data.</text>
</comment>
<organism evidence="8 9">
    <name type="scientific">Capronia epimyces CBS 606.96</name>
    <dbReference type="NCBI Taxonomy" id="1182542"/>
    <lineage>
        <taxon>Eukaryota</taxon>
        <taxon>Fungi</taxon>
        <taxon>Dikarya</taxon>
        <taxon>Ascomycota</taxon>
        <taxon>Pezizomycotina</taxon>
        <taxon>Eurotiomycetes</taxon>
        <taxon>Chaetothyriomycetidae</taxon>
        <taxon>Chaetothyriales</taxon>
        <taxon>Herpotrichiellaceae</taxon>
        <taxon>Capronia</taxon>
    </lineage>
</organism>
<feature type="domain" description="Zn(2)-C6 fungal-type" evidence="7">
    <location>
        <begin position="27"/>
        <end position="58"/>
    </location>
</feature>
<dbReference type="SMART" id="SM00906">
    <property type="entry name" value="Fungal_trans"/>
    <property type="match status" value="1"/>
</dbReference>
<evidence type="ECO:0000256" key="4">
    <source>
        <dbReference type="ARBA" id="ARBA00023163"/>
    </source>
</evidence>
<feature type="region of interest" description="Disordered" evidence="6">
    <location>
        <begin position="59"/>
        <end position="104"/>
    </location>
</feature>
<feature type="compositionally biased region" description="Polar residues" evidence="6">
    <location>
        <begin position="627"/>
        <end position="638"/>
    </location>
</feature>
<dbReference type="HOGENOM" id="CLU_010170_0_0_1"/>
<dbReference type="Pfam" id="PF00172">
    <property type="entry name" value="Zn_clus"/>
    <property type="match status" value="1"/>
</dbReference>
<dbReference type="RefSeq" id="XP_007736695.1">
    <property type="nucleotide sequence ID" value="XM_007738505.1"/>
</dbReference>
<dbReference type="GO" id="GO:0000978">
    <property type="term" value="F:RNA polymerase II cis-regulatory region sequence-specific DNA binding"/>
    <property type="evidence" value="ECO:0007669"/>
    <property type="project" value="TreeGrafter"/>
</dbReference>
<dbReference type="eggNOG" id="ENOG502QVYJ">
    <property type="taxonomic scope" value="Eukaryota"/>
</dbReference>
<keyword evidence="1" id="KW-0479">Metal-binding</keyword>
<keyword evidence="9" id="KW-1185">Reference proteome</keyword>
<dbReference type="PROSITE" id="PS00463">
    <property type="entry name" value="ZN2_CY6_FUNGAL_1"/>
    <property type="match status" value="1"/>
</dbReference>
<dbReference type="InterPro" id="IPR001138">
    <property type="entry name" value="Zn2Cys6_DnaBD"/>
</dbReference>
<dbReference type="GO" id="GO:0000435">
    <property type="term" value="P:positive regulation of transcription from RNA polymerase II promoter by galactose"/>
    <property type="evidence" value="ECO:0007669"/>
    <property type="project" value="TreeGrafter"/>
</dbReference>
<evidence type="ECO:0000313" key="9">
    <source>
        <dbReference type="Proteomes" id="UP000019478"/>
    </source>
</evidence>
<dbReference type="AlphaFoldDB" id="W9XEK0"/>
<dbReference type="EMBL" id="AMGY01000008">
    <property type="protein sequence ID" value="EXJ78907.1"/>
    <property type="molecule type" value="Genomic_DNA"/>
</dbReference>
<sequence>MGPQFETHAEHVRSPTVSQVRRRVAAACDLCKRRKVRCTGQLPCAFCIRYGRGDQCTYSSPDRRRIASTPSSPTQTPFSSLRRQQSHVATPAATAAAKTDDDTAVPREGRLLSDGQGKLTYVGDSAPLSFLHTIRHMVTSHIGPTAFTSSTSRDYMIEHVSARSPDLRHPSLKLNVNVDKIAAAVSAYLSVTDGLIEIFDPSTLADEILAWSTGERRSRDDMLSAVYYLVLAVGFQGNDPGQAHRYFSHARTIALLGLDGNLDVCTTKAFVLVAVYMLSVCERNGAFLYFALAARLAYSLGIHKSEVNAVFGPDECRSRDRLWKSIRILDLLLSSSVGRPPATSNVDCTVAYDAEPESTDGMQGQNDEPDTLAASVQIFHILERIIIEIYSKRHISVHLTESISHELRAWAARWLQPLQSLLHHDSTSRDIPVPYRATGACQVISSYYYAVMLLTRPFLMHELDKRLAATVTPADAPTGLSSRDTGKGRLAEACIESAMLTVDLVQDLLGRHHAPNTMPHIISWLFTAALVLGLALLGEFGRGFEKKARTSIELLRCLSQQDSYALQCASIAECLVTSATDYLEVKELQERRRRTEKTSHIFGVAVEHNQPRGSPLRPARPSHQAESESTAVDVQEKASNPTFAHHQDREMYNPDAFPVIADFFGPTGDVSTGSVLGDDDLFDDMSIFPALGAGESLFFQRDLF</sequence>
<dbReference type="PANTHER" id="PTHR47424">
    <property type="entry name" value="REGULATORY PROTEIN GAL4"/>
    <property type="match status" value="1"/>
</dbReference>
<dbReference type="GeneID" id="19172495"/>
<proteinExistence type="predicted"/>
<reference evidence="8 9" key="1">
    <citation type="submission" date="2013-03" db="EMBL/GenBank/DDBJ databases">
        <title>The Genome Sequence of Capronia epimyces CBS 606.96.</title>
        <authorList>
            <consortium name="The Broad Institute Genomics Platform"/>
            <person name="Cuomo C."/>
            <person name="de Hoog S."/>
            <person name="Gorbushina A."/>
            <person name="Walker B."/>
            <person name="Young S.K."/>
            <person name="Zeng Q."/>
            <person name="Gargeya S."/>
            <person name="Fitzgerald M."/>
            <person name="Haas B."/>
            <person name="Abouelleil A."/>
            <person name="Allen A.W."/>
            <person name="Alvarado L."/>
            <person name="Arachchi H.M."/>
            <person name="Berlin A.M."/>
            <person name="Chapman S.B."/>
            <person name="Gainer-Dewar J."/>
            <person name="Goldberg J."/>
            <person name="Griggs A."/>
            <person name="Gujja S."/>
            <person name="Hansen M."/>
            <person name="Howarth C."/>
            <person name="Imamovic A."/>
            <person name="Ireland A."/>
            <person name="Larimer J."/>
            <person name="McCowan C."/>
            <person name="Murphy C."/>
            <person name="Pearson M."/>
            <person name="Poon T.W."/>
            <person name="Priest M."/>
            <person name="Roberts A."/>
            <person name="Saif S."/>
            <person name="Shea T."/>
            <person name="Sisk P."/>
            <person name="Sykes S."/>
            <person name="Wortman J."/>
            <person name="Nusbaum C."/>
            <person name="Birren B."/>
        </authorList>
    </citation>
    <scope>NUCLEOTIDE SEQUENCE [LARGE SCALE GENOMIC DNA]</scope>
    <source>
        <strain evidence="8 9">CBS 606.96</strain>
    </source>
</reference>
<keyword evidence="3" id="KW-0238">DNA-binding</keyword>
<keyword evidence="2" id="KW-0805">Transcription regulation</keyword>
<feature type="region of interest" description="Disordered" evidence="6">
    <location>
        <begin position="609"/>
        <end position="638"/>
    </location>
</feature>
<dbReference type="InterPro" id="IPR051127">
    <property type="entry name" value="Fungal_SecMet_Regulators"/>
</dbReference>
<dbReference type="SUPFAM" id="SSF57701">
    <property type="entry name" value="Zn2/Cys6 DNA-binding domain"/>
    <property type="match status" value="1"/>
</dbReference>
<keyword evidence="4" id="KW-0804">Transcription</keyword>
<dbReference type="Gene3D" id="4.10.240.10">
    <property type="entry name" value="Zn(2)-C6 fungal-type DNA-binding domain"/>
    <property type="match status" value="1"/>
</dbReference>
<dbReference type="GO" id="GO:0000981">
    <property type="term" value="F:DNA-binding transcription factor activity, RNA polymerase II-specific"/>
    <property type="evidence" value="ECO:0007669"/>
    <property type="project" value="InterPro"/>
</dbReference>
<evidence type="ECO:0000256" key="6">
    <source>
        <dbReference type="SAM" id="MobiDB-lite"/>
    </source>
</evidence>
<feature type="compositionally biased region" description="Low complexity" evidence="6">
    <location>
        <begin position="68"/>
        <end position="80"/>
    </location>
</feature>
<dbReference type="STRING" id="1182542.W9XEK0"/>
<gene>
    <name evidence="8" type="ORF">A1O3_08407</name>
</gene>
<dbReference type="CDD" id="cd12148">
    <property type="entry name" value="fungal_TF_MHR"/>
    <property type="match status" value="1"/>
</dbReference>
<evidence type="ECO:0000256" key="5">
    <source>
        <dbReference type="ARBA" id="ARBA00023242"/>
    </source>
</evidence>
<dbReference type="Pfam" id="PF04082">
    <property type="entry name" value="Fungal_trans"/>
    <property type="match status" value="1"/>
</dbReference>
<dbReference type="PANTHER" id="PTHR47424:SF9">
    <property type="entry name" value="TAH-2"/>
    <property type="match status" value="1"/>
</dbReference>
<protein>
    <recommendedName>
        <fullName evidence="7">Zn(2)-C6 fungal-type domain-containing protein</fullName>
    </recommendedName>
</protein>
<dbReference type="PROSITE" id="PS50048">
    <property type="entry name" value="ZN2_CY6_FUNGAL_2"/>
    <property type="match status" value="1"/>
</dbReference>
<dbReference type="Proteomes" id="UP000019478">
    <property type="component" value="Unassembled WGS sequence"/>
</dbReference>
<evidence type="ECO:0000256" key="2">
    <source>
        <dbReference type="ARBA" id="ARBA00023015"/>
    </source>
</evidence>
<dbReference type="GO" id="GO:0006351">
    <property type="term" value="P:DNA-templated transcription"/>
    <property type="evidence" value="ECO:0007669"/>
    <property type="project" value="InterPro"/>
</dbReference>